<accession>A0A1J9QYN2</accession>
<protein>
    <submittedName>
        <fullName evidence="1">Uncharacterized protein</fullName>
    </submittedName>
</protein>
<comment type="caution">
    <text evidence="1">The sequence shown here is derived from an EMBL/GenBank/DDBJ whole genome shotgun (WGS) entry which is preliminary data.</text>
</comment>
<name>A0A1J9QYN2_9EURO</name>
<keyword evidence="2" id="KW-1185">Reference proteome</keyword>
<proteinExistence type="predicted"/>
<gene>
    <name evidence="1" type="ORF">ACJ73_07701</name>
</gene>
<dbReference type="EMBL" id="LGTZ01001622">
    <property type="protein sequence ID" value="OJD20956.1"/>
    <property type="molecule type" value="Genomic_DNA"/>
</dbReference>
<dbReference type="AlphaFoldDB" id="A0A1J9QYN2"/>
<sequence length="98" mass="11107">MPHFGETPWEWAVDPNCAVTEPAPFFPLLLDSFFDSFFDSSFAGDYVSDGDRSQLQKSLRYVRERAEVTSGFPEHVRAAYAMSVIIQKPAQRNAAYQP</sequence>
<dbReference type="Proteomes" id="UP000242791">
    <property type="component" value="Unassembled WGS sequence"/>
</dbReference>
<reference evidence="1 2" key="1">
    <citation type="submission" date="2015-08" db="EMBL/GenBank/DDBJ databases">
        <title>Emmonsia species relationships and genome sequence.</title>
        <authorList>
            <person name="Cuomo C.A."/>
            <person name="Schwartz I.S."/>
            <person name="Kenyon C."/>
            <person name="De Hoog G.S."/>
            <person name="Govender N.P."/>
            <person name="Botha A."/>
            <person name="Moreno L."/>
            <person name="De Vries M."/>
            <person name="Munoz J.F."/>
            <person name="Stielow J.B."/>
        </authorList>
    </citation>
    <scope>NUCLEOTIDE SEQUENCE [LARGE SCALE GENOMIC DNA]</scope>
    <source>
        <strain evidence="1 2">EI222</strain>
    </source>
</reference>
<evidence type="ECO:0000313" key="2">
    <source>
        <dbReference type="Proteomes" id="UP000242791"/>
    </source>
</evidence>
<dbReference type="VEuPathDB" id="FungiDB:ACJ73_07701"/>
<evidence type="ECO:0000313" key="1">
    <source>
        <dbReference type="EMBL" id="OJD20956.1"/>
    </source>
</evidence>
<organism evidence="1 2">
    <name type="scientific">Blastomyces percursus</name>
    <dbReference type="NCBI Taxonomy" id="1658174"/>
    <lineage>
        <taxon>Eukaryota</taxon>
        <taxon>Fungi</taxon>
        <taxon>Dikarya</taxon>
        <taxon>Ascomycota</taxon>
        <taxon>Pezizomycotina</taxon>
        <taxon>Eurotiomycetes</taxon>
        <taxon>Eurotiomycetidae</taxon>
        <taxon>Onygenales</taxon>
        <taxon>Ajellomycetaceae</taxon>
        <taxon>Blastomyces</taxon>
    </lineage>
</organism>